<organism evidence="2 3">
    <name type="scientific">Paramecium primaurelia</name>
    <dbReference type="NCBI Taxonomy" id="5886"/>
    <lineage>
        <taxon>Eukaryota</taxon>
        <taxon>Sar</taxon>
        <taxon>Alveolata</taxon>
        <taxon>Ciliophora</taxon>
        <taxon>Intramacronucleata</taxon>
        <taxon>Oligohymenophorea</taxon>
        <taxon>Peniculida</taxon>
        <taxon>Parameciidae</taxon>
        <taxon>Paramecium</taxon>
    </lineage>
</organism>
<protein>
    <submittedName>
        <fullName evidence="2">Uncharacterized protein</fullName>
    </submittedName>
</protein>
<sequence length="466" mass="54379">MNVYCQMAGYHQDEPLELLCLNPECISNNKVLNCIACIEENHSGHSVIHYKKFITLLQKQGPQLLNEIDFKLQDSTNMQNDMLNKIREIIKQLTELQDIVNDAINKQKEMLERKLQYYEQFACLLPTQEIFNQAIKSHDQSLLQKLMTQFFLKIDYNQKRQEFIARSNYLIDQSEETEGENILFRKLREFINSFRQDIDNNYLTQNSQLSTSFKQKKHSQINNEFKRSHQRIASYKRVVSAEKSPGSPDDRISITQSLSQFYYKPNTIKKRVGEQIQLIETQNNYTTTYSFHSECFGQGLQITSKQVKLTTDNEKRIALIKPSIYGSGLAREQRIKLLIKVCRNSNQRYPMAIGICDQSKLQEDNFIFSGSAEHVPGSHNKDHGCYLLNANGYIRSMNGLDMSKSSPNLRFYSNSTLELTFKPFHKQLIINRDQQVQTTIPLEFHKDQKLFFCVRLADLNDCIEIQ</sequence>
<dbReference type="Proteomes" id="UP000688137">
    <property type="component" value="Unassembled WGS sequence"/>
</dbReference>
<proteinExistence type="predicted"/>
<accession>A0A8S1NT53</accession>
<keyword evidence="1" id="KW-0175">Coiled coil</keyword>
<dbReference type="EMBL" id="CAJJDM010000101">
    <property type="protein sequence ID" value="CAD8095422.1"/>
    <property type="molecule type" value="Genomic_DNA"/>
</dbReference>
<keyword evidence="3" id="KW-1185">Reference proteome</keyword>
<comment type="caution">
    <text evidence="2">The sequence shown here is derived from an EMBL/GenBank/DDBJ whole genome shotgun (WGS) entry which is preliminary data.</text>
</comment>
<dbReference type="AlphaFoldDB" id="A0A8S1NT53"/>
<evidence type="ECO:0000313" key="2">
    <source>
        <dbReference type="EMBL" id="CAD8095422.1"/>
    </source>
</evidence>
<reference evidence="2" key="1">
    <citation type="submission" date="2021-01" db="EMBL/GenBank/DDBJ databases">
        <authorList>
            <consortium name="Genoscope - CEA"/>
            <person name="William W."/>
        </authorList>
    </citation>
    <scope>NUCLEOTIDE SEQUENCE</scope>
</reference>
<feature type="coiled-coil region" evidence="1">
    <location>
        <begin position="86"/>
        <end position="113"/>
    </location>
</feature>
<dbReference type="OMA" id="CIACIEE"/>
<evidence type="ECO:0000256" key="1">
    <source>
        <dbReference type="SAM" id="Coils"/>
    </source>
</evidence>
<name>A0A8S1NT53_PARPR</name>
<gene>
    <name evidence="2" type="ORF">PPRIM_AZ9-3.1.T0980164</name>
</gene>
<evidence type="ECO:0000313" key="3">
    <source>
        <dbReference type="Proteomes" id="UP000688137"/>
    </source>
</evidence>